<keyword evidence="7 10" id="KW-0443">Lipid metabolism</keyword>
<evidence type="ECO:0000256" key="1">
    <source>
        <dbReference type="ARBA" id="ARBA00004141"/>
    </source>
</evidence>
<keyword evidence="6 10" id="KW-1133">Transmembrane helix</keyword>
<keyword evidence="8 10" id="KW-0472">Membrane</keyword>
<evidence type="ECO:0000313" key="12">
    <source>
        <dbReference type="Proteomes" id="UP001458880"/>
    </source>
</evidence>
<evidence type="ECO:0000256" key="5">
    <source>
        <dbReference type="ARBA" id="ARBA00022832"/>
    </source>
</evidence>
<evidence type="ECO:0000256" key="3">
    <source>
        <dbReference type="ARBA" id="ARBA00022679"/>
    </source>
</evidence>
<feature type="transmembrane region" description="Helical" evidence="10">
    <location>
        <begin position="116"/>
        <end position="134"/>
    </location>
</feature>
<name>A0AAW1LXC6_POPJA</name>
<evidence type="ECO:0000313" key="11">
    <source>
        <dbReference type="EMBL" id="KAK9738402.1"/>
    </source>
</evidence>
<feature type="transmembrane region" description="Helical" evidence="10">
    <location>
        <begin position="208"/>
        <end position="225"/>
    </location>
</feature>
<dbReference type="GO" id="GO:0019367">
    <property type="term" value="P:fatty acid elongation, saturated fatty acid"/>
    <property type="evidence" value="ECO:0007669"/>
    <property type="project" value="TreeGrafter"/>
</dbReference>
<gene>
    <name evidence="11" type="ORF">QE152_g9872</name>
</gene>
<dbReference type="InterPro" id="IPR030457">
    <property type="entry name" value="ELO_CS"/>
</dbReference>
<sequence>MFNYLKLAKNYYNYILIELADPRTNEWFLVKHPVIWPIIFFYIYMVKKVGPRYMEHRKPFQLNTILIIYNFIQVIISIFLFKEGFYYGWFNGYSFRCQPVDYSMNPKAIRAAEACYYYFLAKIVELLDTVFFVLRKKNNQVTFLHVYHHSVMPLLSWGATKYYAGAMGPEYQKFLWWKKYITTIQLIQFCIIFLHGIQLLIYDCDFPRWTAILVMPNVIFFYYLFSDFYKKTYVLVRTPPRKVVSKSTKISIKLSLKKKK</sequence>
<dbReference type="GO" id="GO:0030148">
    <property type="term" value="P:sphingolipid biosynthetic process"/>
    <property type="evidence" value="ECO:0007669"/>
    <property type="project" value="TreeGrafter"/>
</dbReference>
<dbReference type="PANTHER" id="PTHR11157:SF153">
    <property type="entry name" value="ELONGATION OF VERY LONG CHAIN FATTY ACIDS PROTEIN"/>
    <property type="match status" value="1"/>
</dbReference>
<keyword evidence="3 10" id="KW-0808">Transferase</keyword>
<evidence type="ECO:0000256" key="7">
    <source>
        <dbReference type="ARBA" id="ARBA00023098"/>
    </source>
</evidence>
<dbReference type="GO" id="GO:0034626">
    <property type="term" value="P:fatty acid elongation, polyunsaturated fatty acid"/>
    <property type="evidence" value="ECO:0007669"/>
    <property type="project" value="TreeGrafter"/>
</dbReference>
<keyword evidence="5 10" id="KW-0276">Fatty acid metabolism</keyword>
<dbReference type="Pfam" id="PF01151">
    <property type="entry name" value="ELO"/>
    <property type="match status" value="1"/>
</dbReference>
<comment type="caution">
    <text evidence="11">The sequence shown here is derived from an EMBL/GenBank/DDBJ whole genome shotgun (WGS) entry which is preliminary data.</text>
</comment>
<evidence type="ECO:0000256" key="9">
    <source>
        <dbReference type="ARBA" id="ARBA00023160"/>
    </source>
</evidence>
<keyword evidence="4 10" id="KW-0812">Transmembrane</keyword>
<dbReference type="GO" id="GO:0009922">
    <property type="term" value="F:fatty acid elongase activity"/>
    <property type="evidence" value="ECO:0007669"/>
    <property type="project" value="UniProtKB-EC"/>
</dbReference>
<dbReference type="GO" id="GO:0005789">
    <property type="term" value="C:endoplasmic reticulum membrane"/>
    <property type="evidence" value="ECO:0007669"/>
    <property type="project" value="TreeGrafter"/>
</dbReference>
<keyword evidence="12" id="KW-1185">Reference proteome</keyword>
<comment type="subcellular location">
    <subcellularLocation>
        <location evidence="1">Membrane</location>
        <topology evidence="1">Multi-pass membrane protein</topology>
    </subcellularLocation>
</comment>
<dbReference type="Proteomes" id="UP001458880">
    <property type="component" value="Unassembled WGS sequence"/>
</dbReference>
<evidence type="ECO:0000256" key="4">
    <source>
        <dbReference type="ARBA" id="ARBA00022692"/>
    </source>
</evidence>
<keyword evidence="2 10" id="KW-0444">Lipid biosynthesis</keyword>
<dbReference type="InterPro" id="IPR002076">
    <property type="entry name" value="ELO_fam"/>
</dbReference>
<proteinExistence type="inferred from homology"/>
<dbReference type="AlphaFoldDB" id="A0AAW1LXC6"/>
<reference evidence="11 12" key="1">
    <citation type="journal article" date="2024" name="BMC Genomics">
        <title>De novo assembly and annotation of Popillia japonica's genome with initial clues to its potential as an invasive pest.</title>
        <authorList>
            <person name="Cucini C."/>
            <person name="Boschi S."/>
            <person name="Funari R."/>
            <person name="Cardaioli E."/>
            <person name="Iannotti N."/>
            <person name="Marturano G."/>
            <person name="Paoli F."/>
            <person name="Bruttini M."/>
            <person name="Carapelli A."/>
            <person name="Frati F."/>
            <person name="Nardi F."/>
        </authorList>
    </citation>
    <scope>NUCLEOTIDE SEQUENCE [LARGE SCALE GENOMIC DNA]</scope>
    <source>
        <strain evidence="11">DMR45628</strain>
    </source>
</reference>
<keyword evidence="9 10" id="KW-0275">Fatty acid biosynthesis</keyword>
<dbReference type="PANTHER" id="PTHR11157">
    <property type="entry name" value="FATTY ACID ACYL TRANSFERASE-RELATED"/>
    <property type="match status" value="1"/>
</dbReference>
<dbReference type="PROSITE" id="PS01188">
    <property type="entry name" value="ELO"/>
    <property type="match status" value="1"/>
</dbReference>
<dbReference type="GO" id="GO:0042761">
    <property type="term" value="P:very long-chain fatty acid biosynthetic process"/>
    <property type="evidence" value="ECO:0007669"/>
    <property type="project" value="TreeGrafter"/>
</dbReference>
<evidence type="ECO:0000256" key="6">
    <source>
        <dbReference type="ARBA" id="ARBA00022989"/>
    </source>
</evidence>
<feature type="transmembrane region" description="Helical" evidence="10">
    <location>
        <begin position="180"/>
        <end position="202"/>
    </location>
</feature>
<organism evidence="11 12">
    <name type="scientific">Popillia japonica</name>
    <name type="common">Japanese beetle</name>
    <dbReference type="NCBI Taxonomy" id="7064"/>
    <lineage>
        <taxon>Eukaryota</taxon>
        <taxon>Metazoa</taxon>
        <taxon>Ecdysozoa</taxon>
        <taxon>Arthropoda</taxon>
        <taxon>Hexapoda</taxon>
        <taxon>Insecta</taxon>
        <taxon>Pterygota</taxon>
        <taxon>Neoptera</taxon>
        <taxon>Endopterygota</taxon>
        <taxon>Coleoptera</taxon>
        <taxon>Polyphaga</taxon>
        <taxon>Scarabaeiformia</taxon>
        <taxon>Scarabaeidae</taxon>
        <taxon>Rutelinae</taxon>
        <taxon>Popillia</taxon>
    </lineage>
</organism>
<evidence type="ECO:0000256" key="8">
    <source>
        <dbReference type="ARBA" id="ARBA00023136"/>
    </source>
</evidence>
<comment type="catalytic activity">
    <reaction evidence="10">
        <text>a very-long-chain acyl-CoA + malonyl-CoA + H(+) = a very-long-chain 3-oxoacyl-CoA + CO2 + CoA</text>
        <dbReference type="Rhea" id="RHEA:32727"/>
        <dbReference type="ChEBI" id="CHEBI:15378"/>
        <dbReference type="ChEBI" id="CHEBI:16526"/>
        <dbReference type="ChEBI" id="CHEBI:57287"/>
        <dbReference type="ChEBI" id="CHEBI:57384"/>
        <dbReference type="ChEBI" id="CHEBI:90725"/>
        <dbReference type="ChEBI" id="CHEBI:90736"/>
        <dbReference type="EC" id="2.3.1.199"/>
    </reaction>
</comment>
<dbReference type="GO" id="GO:0034625">
    <property type="term" value="P:fatty acid elongation, monounsaturated fatty acid"/>
    <property type="evidence" value="ECO:0007669"/>
    <property type="project" value="TreeGrafter"/>
</dbReference>
<dbReference type="EMBL" id="JASPKY010000087">
    <property type="protein sequence ID" value="KAK9738402.1"/>
    <property type="molecule type" value="Genomic_DNA"/>
</dbReference>
<dbReference type="EC" id="2.3.1.199" evidence="10"/>
<feature type="transmembrane region" description="Helical" evidence="10">
    <location>
        <begin position="34"/>
        <end position="50"/>
    </location>
</feature>
<accession>A0AAW1LXC6</accession>
<protein>
    <recommendedName>
        <fullName evidence="10">Elongation of very long chain fatty acids protein</fullName>
        <ecNumber evidence="10">2.3.1.199</ecNumber>
    </recommendedName>
    <alternativeName>
        <fullName evidence="10">Very-long-chain 3-oxoacyl-CoA synthase</fullName>
    </alternativeName>
</protein>
<feature type="transmembrane region" description="Helical" evidence="10">
    <location>
        <begin position="62"/>
        <end position="81"/>
    </location>
</feature>
<evidence type="ECO:0000256" key="10">
    <source>
        <dbReference type="RuleBase" id="RU361115"/>
    </source>
</evidence>
<comment type="similarity">
    <text evidence="10">Belongs to the ELO family.</text>
</comment>
<evidence type="ECO:0000256" key="2">
    <source>
        <dbReference type="ARBA" id="ARBA00022516"/>
    </source>
</evidence>